<keyword evidence="1" id="KW-0472">Membrane</keyword>
<gene>
    <name evidence="3" type="ORF">MUN33_10300</name>
</gene>
<dbReference type="RefSeq" id="WP_244804823.1">
    <property type="nucleotide sequence ID" value="NZ_JALIEA010000016.1"/>
</dbReference>
<sequence length="374" mass="40657">MTTPDTVTRPAAGDRPGPAPAARPVRYGYLDVLRGVALCGILFVNLRDLLYRWTEAVGPHHPVFRFYDVAVQGRFVPVFAFLFGVSAWLLYSSSQSRMPVRSARWLMARRFATLLPVGLVNLALLYSGDVLTMYSVIALVLIMPAMFLPRGPVLALGVVGTLVAYWMWGNSPLIAATLIVAGFGAAQFGLPQWLESRRRRDVVVAAVVFVVSAGAGVVLSLMQNAILDTDALSDPDVLDRVDGFAGLCTAVALTTGLSLLYRARGGQGDHGGQGGRGTVLSAPFSLLGRTALTNYLAASAVAQVLLHLFPDTQLTTPWWLPAATVAILVVQVVASAVWLRFFRYGPVEWVWRCATRWQRVPLRNVPQRSRSPRA</sequence>
<evidence type="ECO:0000259" key="2">
    <source>
        <dbReference type="Pfam" id="PF04235"/>
    </source>
</evidence>
<dbReference type="AlphaFoldDB" id="A0A9X1WM63"/>
<keyword evidence="1" id="KW-1133">Transmembrane helix</keyword>
<feature type="transmembrane region" description="Helical" evidence="1">
    <location>
        <begin position="32"/>
        <end position="51"/>
    </location>
</feature>
<feature type="transmembrane region" description="Helical" evidence="1">
    <location>
        <begin position="243"/>
        <end position="263"/>
    </location>
</feature>
<name>A0A9X1WM63_9CORY</name>
<proteinExistence type="predicted"/>
<feature type="transmembrane region" description="Helical" evidence="1">
    <location>
        <begin position="202"/>
        <end position="223"/>
    </location>
</feature>
<feature type="transmembrane region" description="Helical" evidence="1">
    <location>
        <begin position="71"/>
        <end position="91"/>
    </location>
</feature>
<feature type="transmembrane region" description="Helical" evidence="1">
    <location>
        <begin position="131"/>
        <end position="148"/>
    </location>
</feature>
<dbReference type="PANTHER" id="PTHR30590:SF2">
    <property type="entry name" value="INNER MEMBRANE PROTEIN"/>
    <property type="match status" value="1"/>
</dbReference>
<evidence type="ECO:0000256" key="1">
    <source>
        <dbReference type="SAM" id="Phobius"/>
    </source>
</evidence>
<keyword evidence="4" id="KW-1185">Reference proteome</keyword>
<reference evidence="3" key="1">
    <citation type="submission" date="2022-04" db="EMBL/GenBank/DDBJ databases">
        <title>Corynebacterium kalidii LD5P10.</title>
        <authorList>
            <person name="Sun J.Q."/>
        </authorList>
    </citation>
    <scope>NUCLEOTIDE SEQUENCE</scope>
    <source>
        <strain evidence="3">LD5P10</strain>
    </source>
</reference>
<comment type="caution">
    <text evidence="3">The sequence shown here is derived from an EMBL/GenBank/DDBJ whole genome shotgun (WGS) entry which is preliminary data.</text>
</comment>
<evidence type="ECO:0000313" key="4">
    <source>
        <dbReference type="Proteomes" id="UP001139207"/>
    </source>
</evidence>
<dbReference type="PANTHER" id="PTHR30590">
    <property type="entry name" value="INNER MEMBRANE PROTEIN"/>
    <property type="match status" value="1"/>
</dbReference>
<dbReference type="EMBL" id="JALIEA010000016">
    <property type="protein sequence ID" value="MCJ7859097.1"/>
    <property type="molecule type" value="Genomic_DNA"/>
</dbReference>
<keyword evidence="1" id="KW-0812">Transmembrane</keyword>
<dbReference type="Proteomes" id="UP001139207">
    <property type="component" value="Unassembled WGS sequence"/>
</dbReference>
<dbReference type="InterPro" id="IPR007349">
    <property type="entry name" value="DUF418"/>
</dbReference>
<dbReference type="Pfam" id="PF04235">
    <property type="entry name" value="DUF418"/>
    <property type="match status" value="1"/>
</dbReference>
<organism evidence="3 4">
    <name type="scientific">Corynebacterium kalidii</name>
    <dbReference type="NCBI Taxonomy" id="2931982"/>
    <lineage>
        <taxon>Bacteria</taxon>
        <taxon>Bacillati</taxon>
        <taxon>Actinomycetota</taxon>
        <taxon>Actinomycetes</taxon>
        <taxon>Mycobacteriales</taxon>
        <taxon>Corynebacteriaceae</taxon>
        <taxon>Corynebacterium</taxon>
    </lineage>
</organism>
<evidence type="ECO:0000313" key="3">
    <source>
        <dbReference type="EMBL" id="MCJ7859097.1"/>
    </source>
</evidence>
<feature type="transmembrane region" description="Helical" evidence="1">
    <location>
        <begin position="284"/>
        <end position="306"/>
    </location>
</feature>
<accession>A0A9X1WM63</accession>
<feature type="transmembrane region" description="Helical" evidence="1">
    <location>
        <begin position="318"/>
        <end position="342"/>
    </location>
</feature>
<feature type="domain" description="DUF418" evidence="2">
    <location>
        <begin position="205"/>
        <end position="357"/>
    </location>
</feature>
<dbReference type="InterPro" id="IPR052529">
    <property type="entry name" value="Bact_Transport_Assoc"/>
</dbReference>
<protein>
    <submittedName>
        <fullName evidence="3">DUF418 domain-containing protein</fullName>
    </submittedName>
</protein>